<dbReference type="Gene3D" id="1.10.30.50">
    <property type="match status" value="1"/>
</dbReference>
<dbReference type="Pfam" id="PF13395">
    <property type="entry name" value="HNH_4"/>
    <property type="match status" value="1"/>
</dbReference>
<protein>
    <recommendedName>
        <fullName evidence="1">HNH nuclease domain-containing protein</fullName>
    </recommendedName>
</protein>
<name>A0ABR9V5P0_9CHRO</name>
<reference evidence="2 3" key="1">
    <citation type="submission" date="2020-10" db="EMBL/GenBank/DDBJ databases">
        <authorList>
            <person name="Castelo-Branco R."/>
            <person name="Eusebio N."/>
            <person name="Adriana R."/>
            <person name="Vieira A."/>
            <person name="Brugerolle De Fraissinette N."/>
            <person name="Rezende De Castro R."/>
            <person name="Schneider M.P."/>
            <person name="Vasconcelos V."/>
            <person name="Leao P.N."/>
        </authorList>
    </citation>
    <scope>NUCLEOTIDE SEQUENCE [LARGE SCALE GENOMIC DNA]</scope>
    <source>
        <strain evidence="2 3">LEGE 03274</strain>
    </source>
</reference>
<gene>
    <name evidence="2" type="ORF">IQ215_08890</name>
</gene>
<evidence type="ECO:0000259" key="1">
    <source>
        <dbReference type="Pfam" id="PF13395"/>
    </source>
</evidence>
<evidence type="ECO:0000313" key="2">
    <source>
        <dbReference type="EMBL" id="MBE9222811.1"/>
    </source>
</evidence>
<sequence>MFTDNKSLPSSHCLNISALSQLFSSTTNSYKYLFFSALLDILERNLFNCGLVTFRDLVVEMLANAWYPHVFFKLSFGKQDKISLKLDRLNIQSEKKAITRKDILISILSHSNVDDVINSLMFYVPFRLIRPFFLEELKGAKDANINYKMIELSRDFFEKKKPLYCFNSEDYKSIDGVIIHPEWINYIKENFVILKGWVAWEWLNYMQKNNPNTPNLARKLFPLVKRKSLVKQAKYWRLILEKESLTCIYSGHILDKKSISVDHYLPWSFVAHDQLWNLIPSIHNVNSAKSNNIPATNYLEKFINLQHQGLMISHDILPKNKWLKYIDCYLTDLKINEPNDLLKLEILMKAYQKTFKPLISLAEIQGFSTNWHYG</sequence>
<comment type="caution">
    <text evidence="2">The sequence shown here is derived from an EMBL/GenBank/DDBJ whole genome shotgun (WGS) entry which is preliminary data.</text>
</comment>
<keyword evidence="3" id="KW-1185">Reference proteome</keyword>
<proteinExistence type="predicted"/>
<accession>A0ABR9V5P0</accession>
<dbReference type="RefSeq" id="WP_193800959.1">
    <property type="nucleotide sequence ID" value="NZ_JADEWC010000017.1"/>
</dbReference>
<dbReference type="InterPro" id="IPR003615">
    <property type="entry name" value="HNH_nuc"/>
</dbReference>
<evidence type="ECO:0000313" key="3">
    <source>
        <dbReference type="Proteomes" id="UP000654604"/>
    </source>
</evidence>
<organism evidence="2 3">
    <name type="scientific">Cyanobacterium stanieri LEGE 03274</name>
    <dbReference type="NCBI Taxonomy" id="1828756"/>
    <lineage>
        <taxon>Bacteria</taxon>
        <taxon>Bacillati</taxon>
        <taxon>Cyanobacteriota</taxon>
        <taxon>Cyanophyceae</taxon>
        <taxon>Oscillatoriophycideae</taxon>
        <taxon>Chroococcales</taxon>
        <taxon>Geminocystaceae</taxon>
        <taxon>Cyanobacterium</taxon>
    </lineage>
</organism>
<dbReference type="EMBL" id="JADEWC010000017">
    <property type="protein sequence ID" value="MBE9222811.1"/>
    <property type="molecule type" value="Genomic_DNA"/>
</dbReference>
<feature type="domain" description="HNH nuclease" evidence="1">
    <location>
        <begin position="247"/>
        <end position="294"/>
    </location>
</feature>
<dbReference type="Proteomes" id="UP000654604">
    <property type="component" value="Unassembled WGS sequence"/>
</dbReference>